<protein>
    <submittedName>
        <fullName evidence="1">Uncharacterized protein</fullName>
    </submittedName>
</protein>
<comment type="caution">
    <text evidence="1">The sequence shown here is derived from an EMBL/GenBank/DDBJ whole genome shotgun (WGS) entry which is preliminary data.</text>
</comment>
<evidence type="ECO:0000313" key="1">
    <source>
        <dbReference type="EMBL" id="MDQ0934331.1"/>
    </source>
</evidence>
<gene>
    <name evidence="1" type="ORF">QFZ49_004271</name>
</gene>
<accession>A0ABU0RQS2</accession>
<reference evidence="1 2" key="1">
    <citation type="submission" date="2023-07" db="EMBL/GenBank/DDBJ databases">
        <title>Comparative genomics of wheat-associated soil bacteria to identify genetic determinants of phenazine resistance.</title>
        <authorList>
            <person name="Mouncey N."/>
        </authorList>
    </citation>
    <scope>NUCLEOTIDE SEQUENCE [LARGE SCALE GENOMIC DNA]</scope>
    <source>
        <strain evidence="1 2">W2I16</strain>
    </source>
</reference>
<dbReference type="Proteomes" id="UP001223072">
    <property type="component" value="Unassembled WGS sequence"/>
</dbReference>
<dbReference type="EMBL" id="JAUSZS010000004">
    <property type="protein sequence ID" value="MDQ0934331.1"/>
    <property type="molecule type" value="Genomic_DNA"/>
</dbReference>
<proteinExistence type="predicted"/>
<evidence type="ECO:0000313" key="2">
    <source>
        <dbReference type="Proteomes" id="UP001223072"/>
    </source>
</evidence>
<organism evidence="1 2">
    <name type="scientific">Streptomyces turgidiscabies</name>
    <dbReference type="NCBI Taxonomy" id="85558"/>
    <lineage>
        <taxon>Bacteria</taxon>
        <taxon>Bacillati</taxon>
        <taxon>Actinomycetota</taxon>
        <taxon>Actinomycetes</taxon>
        <taxon>Kitasatosporales</taxon>
        <taxon>Streptomycetaceae</taxon>
        <taxon>Streptomyces</taxon>
    </lineage>
</organism>
<sequence length="86" mass="9824">MPNRHTWKDELPANRDVEVRKYTHARGLAHSALEPCGTLRWDGAQVALQATDSLLRDFLTLLEAAQEELNQRWNDQEKSGCHADRA</sequence>
<dbReference type="RefSeq" id="WP_307627952.1">
    <property type="nucleotide sequence ID" value="NZ_JAUSZS010000004.1"/>
</dbReference>
<keyword evidence="2" id="KW-1185">Reference proteome</keyword>
<name>A0ABU0RQS2_9ACTN</name>